<name>A0A2P5HEC7_DIAHE</name>
<comment type="caution">
    <text evidence="2">The sequence shown here is derived from an EMBL/GenBank/DDBJ whole genome shotgun (WGS) entry which is preliminary data.</text>
</comment>
<dbReference type="PANTHER" id="PTHR35896">
    <property type="entry name" value="IG-LIKE DOMAIN-CONTAINING PROTEIN"/>
    <property type="match status" value="1"/>
</dbReference>
<dbReference type="PANTHER" id="PTHR35896:SF3">
    <property type="entry name" value="MAJOR FACILITATOR SUPERFAMILY TRANSPORTER"/>
    <property type="match status" value="1"/>
</dbReference>
<keyword evidence="1" id="KW-0472">Membrane</keyword>
<evidence type="ECO:0000313" key="3">
    <source>
        <dbReference type="Proteomes" id="UP000094444"/>
    </source>
</evidence>
<sequence length="225" mass="25235">MDNQQHATLLQGKSRRGTYDRNKFLNAAHLQCLAIICAGLFVSALIASLTWYSTCGPNTSNSLQPTRLPEKLYTCGSSAAEARSLGCQFQLFSYTWVPNPCFSPLLDQAFRNSSDRRLHYYLDSGGAKEVGIQEAASGEMDLWATWEEHLMHCAYVFKSLTRAALTGRYTGKVLDVHHTDHCAEKFMSDDARQISPDKINVQVIVEYDYCIVTGQRDSFVPEEGF</sequence>
<keyword evidence="1" id="KW-1133">Transmembrane helix</keyword>
<reference evidence="2" key="1">
    <citation type="submission" date="2017-09" db="EMBL/GenBank/DDBJ databases">
        <title>Polyketide synthases of a Diaporthe helianthi virulent isolate.</title>
        <authorList>
            <person name="Baroncelli R."/>
        </authorList>
    </citation>
    <scope>NUCLEOTIDE SEQUENCE [LARGE SCALE GENOMIC DNA]</scope>
    <source>
        <strain evidence="2">7/96</strain>
    </source>
</reference>
<proteinExistence type="predicted"/>
<dbReference type="InterPro" id="IPR053008">
    <property type="entry name" value="Phomopsin_biosynth_assoc"/>
</dbReference>
<accession>A0A2P5HEC7</accession>
<dbReference type="Proteomes" id="UP000094444">
    <property type="component" value="Unassembled WGS sequence"/>
</dbReference>
<dbReference type="AlphaFoldDB" id="A0A2P5HEC7"/>
<dbReference type="InParanoid" id="A0A2P5HEC7"/>
<dbReference type="OrthoDB" id="3501153at2759"/>
<keyword evidence="3" id="KW-1185">Reference proteome</keyword>
<keyword evidence="1" id="KW-0812">Transmembrane</keyword>
<evidence type="ECO:0000256" key="1">
    <source>
        <dbReference type="SAM" id="Phobius"/>
    </source>
</evidence>
<feature type="transmembrane region" description="Helical" evidence="1">
    <location>
        <begin position="24"/>
        <end position="52"/>
    </location>
</feature>
<protein>
    <submittedName>
        <fullName evidence="2">Uncharacterized protein</fullName>
    </submittedName>
</protein>
<evidence type="ECO:0000313" key="2">
    <source>
        <dbReference type="EMBL" id="POS68590.1"/>
    </source>
</evidence>
<organism evidence="2 3">
    <name type="scientific">Diaporthe helianthi</name>
    <dbReference type="NCBI Taxonomy" id="158607"/>
    <lineage>
        <taxon>Eukaryota</taxon>
        <taxon>Fungi</taxon>
        <taxon>Dikarya</taxon>
        <taxon>Ascomycota</taxon>
        <taxon>Pezizomycotina</taxon>
        <taxon>Sordariomycetes</taxon>
        <taxon>Sordariomycetidae</taxon>
        <taxon>Diaporthales</taxon>
        <taxon>Diaporthaceae</taxon>
        <taxon>Diaporthe</taxon>
    </lineage>
</organism>
<gene>
    <name evidence="2" type="ORF">DHEL01_v213017</name>
</gene>
<dbReference type="EMBL" id="MAVT02003817">
    <property type="protein sequence ID" value="POS68590.1"/>
    <property type="molecule type" value="Genomic_DNA"/>
</dbReference>